<comment type="caution">
    <text evidence="8">The sequence shown here is derived from an EMBL/GenBank/DDBJ whole genome shotgun (WGS) entry which is preliminary data.</text>
</comment>
<dbReference type="Gene3D" id="1.10.238.10">
    <property type="entry name" value="EF-hand"/>
    <property type="match status" value="1"/>
</dbReference>
<accession>A0A1D1USX3</accession>
<evidence type="ECO:0000259" key="6">
    <source>
        <dbReference type="Pfam" id="PF23409"/>
    </source>
</evidence>
<dbReference type="InterPro" id="IPR018247">
    <property type="entry name" value="EF_Hand_1_Ca_BS"/>
</dbReference>
<gene>
    <name evidence="8" type="primary">RvY_04823</name>
    <name evidence="8" type="synonym">RvY_04823.1</name>
    <name evidence="8" type="ORF">RvY_04823-1</name>
</gene>
<dbReference type="InterPro" id="IPR001680">
    <property type="entry name" value="WD40_rpt"/>
</dbReference>
<dbReference type="SUPFAM" id="SSF50998">
    <property type="entry name" value="Quinoprotein alcohol dehydrogenase-like"/>
    <property type="match status" value="1"/>
</dbReference>
<evidence type="ECO:0000256" key="1">
    <source>
        <dbReference type="ARBA" id="ARBA00022574"/>
    </source>
</evidence>
<dbReference type="Gene3D" id="2.130.10.10">
    <property type="entry name" value="YVTN repeat-like/Quinoprotein amine dehydrogenase"/>
    <property type="match status" value="2"/>
</dbReference>
<dbReference type="EMBL" id="BDGG01000002">
    <property type="protein sequence ID" value="GAU92784.1"/>
    <property type="molecule type" value="Genomic_DNA"/>
</dbReference>
<feature type="compositionally biased region" description="Polar residues" evidence="5">
    <location>
        <begin position="396"/>
        <end position="407"/>
    </location>
</feature>
<dbReference type="AlphaFoldDB" id="A0A1D1USX3"/>
<name>A0A1D1USX3_RAMVA</name>
<feature type="domain" description="EML-like first beta-propeller" evidence="6">
    <location>
        <begin position="516"/>
        <end position="804"/>
    </location>
</feature>
<protein>
    <submittedName>
        <fullName evidence="8">Uncharacterized protein</fullName>
    </submittedName>
</protein>
<evidence type="ECO:0000256" key="2">
    <source>
        <dbReference type="ARBA" id="ARBA00022737"/>
    </source>
</evidence>
<feature type="domain" description="RSE1/DDB1/CPSF1 second beta-propeller" evidence="7">
    <location>
        <begin position="866"/>
        <end position="959"/>
    </location>
</feature>
<feature type="repeat" description="WD" evidence="4">
    <location>
        <begin position="914"/>
        <end position="955"/>
    </location>
</feature>
<sequence>MENARKSLLSRVVEAHTGGILRNAIKQADKTRQIYGKATPSISSTETGKPLEKSKAKPDIMPDSMRSEMTHLLLDAVSRCSRQKMRFILMTIRQKSGVDSYMDYNDLVKILQDNGLIVPTLASGMIQNFCSDQLGVDAEKVWKLLMDVHGQSERDSVRARKGMHLRTPVISVFADVGGDREVLERMEEQLLGLSEGTFDYTAFKNAVLALDKTRQGYVANTQLLKVCRDYGFPVKGDLLKRLLIRCDDDNNGKISHRELFVLLDKAVGNALKVMPRLFQKKEELATGRASRNETGRIMREGTVDLLRTTSRLSVGLSRNVSSDRLSALNEVDDSGPGSDTITDITGNDADFKARKTSLAANSVSSLGIEDPKAKGKGGKMKGLFGRKKGNAKETDSPGQSLTLDNSSDSVSMASANYGTIAKGVALTNNGMTGANGLQEKAIRPVVRKIGDHKIILWPPDEYFDTVTPKVREPSLEWVYGYSGFSHRNNIVLLHDTAIIVYFVGRIIVLYNLNADTQRHYCEHDGIVQCISVMSNGTIAASGQQPALEDGPAIVRVWTVDHLQTLHVFKSDASMGSALRKSVAALSFTKEEDAIVAIDDGKPRTMSVWSLETGQMLASKPCTESPVVCGILCLRASSKDPLYLVYGRNLMEIWKIVPTENKIDFVKQCVFGQIPKPSIVTSVIEAPVVVDGMPRTVLISGDSDGNVILWSDEMRPKNVLQNGNKVPVFTLCSLSPSHVMIGSRDGQMGVIRLAGESTVKISKNKIPEQYGGLRMLTPMKDSNSDTGLDVSLSVIAGTTANALLRVTFTTTNGEPEADQHDMQAVTVGHFDEAVGLSTYVHPEDNTRTMAITVGMDGNINCFDLAKHAPAWRTFLKDSMVTAVDCYPPFLVVGTSDAKLKLFHLTEPELTLILQASVGKEKVACLKFSPDGTFFAVASQDGEVHIFRLEETEGVSASFVSKFDKHDYPVIAIDWSRNPARDGHYVIHSNSYEFENLLWDALTTEFLGTCCLIPL</sequence>
<feature type="region of interest" description="Disordered" evidence="5">
    <location>
        <begin position="367"/>
        <end position="407"/>
    </location>
</feature>
<dbReference type="Pfam" id="PF23726">
    <property type="entry name" value="Beta-prop_RSE1_2nd"/>
    <property type="match status" value="1"/>
</dbReference>
<dbReference type="GO" id="GO:0008017">
    <property type="term" value="F:microtubule binding"/>
    <property type="evidence" value="ECO:0007669"/>
    <property type="project" value="TreeGrafter"/>
</dbReference>
<feature type="region of interest" description="Disordered" evidence="5">
    <location>
        <begin position="327"/>
        <end position="346"/>
    </location>
</feature>
<evidence type="ECO:0000256" key="4">
    <source>
        <dbReference type="PROSITE-ProRule" id="PRU00221"/>
    </source>
</evidence>
<feature type="compositionally biased region" description="Basic residues" evidence="5">
    <location>
        <begin position="374"/>
        <end position="389"/>
    </location>
</feature>
<proteinExistence type="predicted"/>
<dbReference type="OrthoDB" id="47802at2759"/>
<dbReference type="PANTHER" id="PTHR13720">
    <property type="entry name" value="WD-40 REPEAT PROTEIN"/>
    <property type="match status" value="1"/>
</dbReference>
<dbReference type="SMART" id="SM00320">
    <property type="entry name" value="WD40"/>
    <property type="match status" value="5"/>
</dbReference>
<dbReference type="GO" id="GO:0000226">
    <property type="term" value="P:microtubule cytoskeleton organization"/>
    <property type="evidence" value="ECO:0007669"/>
    <property type="project" value="TreeGrafter"/>
</dbReference>
<evidence type="ECO:0000313" key="9">
    <source>
        <dbReference type="Proteomes" id="UP000186922"/>
    </source>
</evidence>
<organism evidence="8 9">
    <name type="scientific">Ramazzottius varieornatus</name>
    <name type="common">Water bear</name>
    <name type="synonym">Tardigrade</name>
    <dbReference type="NCBI Taxonomy" id="947166"/>
    <lineage>
        <taxon>Eukaryota</taxon>
        <taxon>Metazoa</taxon>
        <taxon>Ecdysozoa</taxon>
        <taxon>Tardigrada</taxon>
        <taxon>Eutardigrada</taxon>
        <taxon>Parachela</taxon>
        <taxon>Hypsibioidea</taxon>
        <taxon>Ramazzottiidae</taxon>
        <taxon>Ramazzottius</taxon>
    </lineage>
</organism>
<keyword evidence="3" id="KW-0106">Calcium</keyword>
<dbReference type="PROSITE" id="PS50082">
    <property type="entry name" value="WD_REPEATS_2"/>
    <property type="match status" value="1"/>
</dbReference>
<dbReference type="InterPro" id="IPR050630">
    <property type="entry name" value="WD_repeat_EMAP"/>
</dbReference>
<dbReference type="InterPro" id="IPR055439">
    <property type="entry name" value="Beta-prop_EML_1st"/>
</dbReference>
<keyword evidence="9" id="KW-1185">Reference proteome</keyword>
<dbReference type="InterPro" id="IPR058543">
    <property type="entry name" value="Beta-prop_RSE1/DDB1/CPSF1_2nd"/>
</dbReference>
<dbReference type="PANTHER" id="PTHR13720:SF58">
    <property type="entry name" value="HELP DOMAIN-CONTAINING PROTEIN"/>
    <property type="match status" value="1"/>
</dbReference>
<keyword evidence="2" id="KW-0677">Repeat</keyword>
<feature type="region of interest" description="Disordered" evidence="5">
    <location>
        <begin position="35"/>
        <end position="62"/>
    </location>
</feature>
<dbReference type="InterPro" id="IPR011047">
    <property type="entry name" value="Quinoprotein_ADH-like_sf"/>
</dbReference>
<reference evidence="8 9" key="1">
    <citation type="journal article" date="2016" name="Nat. Commun.">
        <title>Extremotolerant tardigrade genome and improved radiotolerance of human cultured cells by tardigrade-unique protein.</title>
        <authorList>
            <person name="Hashimoto T."/>
            <person name="Horikawa D.D."/>
            <person name="Saito Y."/>
            <person name="Kuwahara H."/>
            <person name="Kozuka-Hata H."/>
            <person name="Shin-I T."/>
            <person name="Minakuchi Y."/>
            <person name="Ohishi K."/>
            <person name="Motoyama A."/>
            <person name="Aizu T."/>
            <person name="Enomoto A."/>
            <person name="Kondo K."/>
            <person name="Tanaka S."/>
            <person name="Hara Y."/>
            <person name="Koshikawa S."/>
            <person name="Sagara H."/>
            <person name="Miura T."/>
            <person name="Yokobori S."/>
            <person name="Miyagawa K."/>
            <person name="Suzuki Y."/>
            <person name="Kubo T."/>
            <person name="Oyama M."/>
            <person name="Kohara Y."/>
            <person name="Fujiyama A."/>
            <person name="Arakawa K."/>
            <person name="Katayama T."/>
            <person name="Toyoda A."/>
            <person name="Kunieda T."/>
        </authorList>
    </citation>
    <scope>NUCLEOTIDE SEQUENCE [LARGE SCALE GENOMIC DNA]</scope>
    <source>
        <strain evidence="8 9">YOKOZUNA-1</strain>
    </source>
</reference>
<dbReference type="STRING" id="947166.A0A1D1USX3"/>
<dbReference type="SUPFAM" id="SSF47473">
    <property type="entry name" value="EF-hand"/>
    <property type="match status" value="1"/>
</dbReference>
<dbReference type="GO" id="GO:0072686">
    <property type="term" value="C:mitotic spindle"/>
    <property type="evidence" value="ECO:0007669"/>
    <property type="project" value="TreeGrafter"/>
</dbReference>
<evidence type="ECO:0000256" key="3">
    <source>
        <dbReference type="ARBA" id="ARBA00022837"/>
    </source>
</evidence>
<dbReference type="Proteomes" id="UP000186922">
    <property type="component" value="Unassembled WGS sequence"/>
</dbReference>
<dbReference type="InterPro" id="IPR015943">
    <property type="entry name" value="WD40/YVTN_repeat-like_dom_sf"/>
</dbReference>
<dbReference type="InterPro" id="IPR011992">
    <property type="entry name" value="EF-hand-dom_pair"/>
</dbReference>
<dbReference type="PROSITE" id="PS00018">
    <property type="entry name" value="EF_HAND_1"/>
    <property type="match status" value="1"/>
</dbReference>
<evidence type="ECO:0000259" key="7">
    <source>
        <dbReference type="Pfam" id="PF23726"/>
    </source>
</evidence>
<keyword evidence="1 4" id="KW-0853">WD repeat</keyword>
<feature type="compositionally biased region" description="Basic and acidic residues" evidence="5">
    <location>
        <begin position="49"/>
        <end position="62"/>
    </location>
</feature>
<evidence type="ECO:0000313" key="8">
    <source>
        <dbReference type="EMBL" id="GAU92784.1"/>
    </source>
</evidence>
<dbReference type="Pfam" id="PF23409">
    <property type="entry name" value="Beta-prop_EML"/>
    <property type="match status" value="1"/>
</dbReference>
<evidence type="ECO:0000256" key="5">
    <source>
        <dbReference type="SAM" id="MobiDB-lite"/>
    </source>
</evidence>